<dbReference type="PATRIC" id="fig|1423733.4.peg.2476"/>
<reference evidence="1 2" key="1">
    <citation type="journal article" date="2015" name="Genome Announc.">
        <title>Expanding the biotechnology potential of lactobacilli through comparative genomics of 213 strains and associated genera.</title>
        <authorList>
            <person name="Sun Z."/>
            <person name="Harris H.M."/>
            <person name="McCann A."/>
            <person name="Guo C."/>
            <person name="Argimon S."/>
            <person name="Zhang W."/>
            <person name="Yang X."/>
            <person name="Jeffery I.B."/>
            <person name="Cooney J.C."/>
            <person name="Kagawa T.F."/>
            <person name="Liu W."/>
            <person name="Song Y."/>
            <person name="Salvetti E."/>
            <person name="Wrobel A."/>
            <person name="Rasinkangas P."/>
            <person name="Parkhill J."/>
            <person name="Rea M.C."/>
            <person name="O'Sullivan O."/>
            <person name="Ritari J."/>
            <person name="Douillard F.P."/>
            <person name="Paul Ross R."/>
            <person name="Yang R."/>
            <person name="Briner A.E."/>
            <person name="Felis G.E."/>
            <person name="de Vos W.M."/>
            <person name="Barrangou R."/>
            <person name="Klaenhammer T.R."/>
            <person name="Caufield P.W."/>
            <person name="Cui Y."/>
            <person name="Zhang H."/>
            <person name="O'Toole P.W."/>
        </authorList>
    </citation>
    <scope>NUCLEOTIDE SEQUENCE [LARGE SCALE GENOMIC DNA]</scope>
    <source>
        <strain evidence="1 2">DSM 20515</strain>
    </source>
</reference>
<name>A0A0R2B8V7_SECCO</name>
<comment type="caution">
    <text evidence="1">The sequence shown here is derived from an EMBL/GenBank/DDBJ whole genome shotgun (WGS) entry which is preliminary data.</text>
</comment>
<dbReference type="AlphaFoldDB" id="A0A0R2B8V7"/>
<evidence type="ECO:0000313" key="1">
    <source>
        <dbReference type="EMBL" id="KRM75488.1"/>
    </source>
</evidence>
<proteinExistence type="predicted"/>
<evidence type="ECO:0000313" key="2">
    <source>
        <dbReference type="Proteomes" id="UP000051845"/>
    </source>
</evidence>
<sequence>MKPNNMAGYLQALTKIIEATDKTGGDMNPDFTKLRQAIDDNTVADLDETALTDIKATFQTGTDAYVDNLNKLQQASVPVRILGKHKQLVAAYRNYSEACQNMVNAIDPATQKIDVDAFDQSEKEQENMMEKVTSATQRIMSSVM</sequence>
<evidence type="ECO:0008006" key="3">
    <source>
        <dbReference type="Google" id="ProtNLM"/>
    </source>
</evidence>
<gene>
    <name evidence="1" type="ORF">FC82_GL002362</name>
</gene>
<accession>A0A0R2B8V7</accession>
<dbReference type="Proteomes" id="UP000051845">
    <property type="component" value="Unassembled WGS sequence"/>
</dbReference>
<dbReference type="EMBL" id="AYYR01000053">
    <property type="protein sequence ID" value="KRM75488.1"/>
    <property type="molecule type" value="Genomic_DNA"/>
</dbReference>
<dbReference type="STRING" id="33960.TY91_06300"/>
<organism evidence="1 2">
    <name type="scientific">Secundilactobacillus collinoides DSM 20515 = JCM 1123</name>
    <dbReference type="NCBI Taxonomy" id="1423733"/>
    <lineage>
        <taxon>Bacteria</taxon>
        <taxon>Bacillati</taxon>
        <taxon>Bacillota</taxon>
        <taxon>Bacilli</taxon>
        <taxon>Lactobacillales</taxon>
        <taxon>Lactobacillaceae</taxon>
        <taxon>Secundilactobacillus</taxon>
    </lineage>
</organism>
<dbReference type="RefSeq" id="WP_054760040.1">
    <property type="nucleotide sequence ID" value="NZ_AYYR01000053.1"/>
</dbReference>
<protein>
    <recommendedName>
        <fullName evidence="3">LXG domain-containing protein</fullName>
    </recommendedName>
</protein>